<dbReference type="Pfam" id="PF22481">
    <property type="entry name" value="DUF6985"/>
    <property type="match status" value="1"/>
</dbReference>
<protein>
    <recommendedName>
        <fullName evidence="1">DUF6985 domain-containing protein</fullName>
    </recommendedName>
</protein>
<evidence type="ECO:0000313" key="3">
    <source>
        <dbReference type="Proteomes" id="UP000315540"/>
    </source>
</evidence>
<organism evidence="2 3">
    <name type="scientific">Aquimarina algicola</name>
    <dbReference type="NCBI Taxonomy" id="2589995"/>
    <lineage>
        <taxon>Bacteria</taxon>
        <taxon>Pseudomonadati</taxon>
        <taxon>Bacteroidota</taxon>
        <taxon>Flavobacteriia</taxon>
        <taxon>Flavobacteriales</taxon>
        <taxon>Flavobacteriaceae</taxon>
        <taxon>Aquimarina</taxon>
    </lineage>
</organism>
<feature type="domain" description="DUF6985" evidence="1">
    <location>
        <begin position="12"/>
        <end position="167"/>
    </location>
</feature>
<gene>
    <name evidence="2" type="ORF">FHK87_19935</name>
</gene>
<sequence length="174" mass="20189">MTREEILINSIWTDAKMKVFSSFFNTEITVNLYAHPYSLQHVEGPIISEKMVQTINDVLQLDASSLPLMKSLLYKHCLECCDATSYGFEVKDGETETEANLREFGIKNEDDAFANANLNYINIEDDEVEKRKNRYAKLVFYPEWEEEHGCELILKNGVLLDHYGESDTWLTQFE</sequence>
<reference evidence="2 3" key="1">
    <citation type="submission" date="2019-06" db="EMBL/GenBank/DDBJ databases">
        <authorList>
            <person name="Meng X."/>
        </authorList>
    </citation>
    <scope>NUCLEOTIDE SEQUENCE [LARGE SCALE GENOMIC DNA]</scope>
    <source>
        <strain evidence="2 3">M625</strain>
    </source>
</reference>
<dbReference type="RefSeq" id="WP_140595780.1">
    <property type="nucleotide sequence ID" value="NZ_VFWZ01000007.1"/>
</dbReference>
<evidence type="ECO:0000259" key="1">
    <source>
        <dbReference type="Pfam" id="PF22481"/>
    </source>
</evidence>
<dbReference type="InterPro" id="IPR054254">
    <property type="entry name" value="DUF6985"/>
</dbReference>
<dbReference type="AlphaFoldDB" id="A0A504J9Z9"/>
<dbReference type="EMBL" id="VFWZ01000007">
    <property type="protein sequence ID" value="TPN83490.1"/>
    <property type="molecule type" value="Genomic_DNA"/>
</dbReference>
<keyword evidence="3" id="KW-1185">Reference proteome</keyword>
<name>A0A504J9Z9_9FLAO</name>
<comment type="caution">
    <text evidence="2">The sequence shown here is derived from an EMBL/GenBank/DDBJ whole genome shotgun (WGS) entry which is preliminary data.</text>
</comment>
<dbReference type="Proteomes" id="UP000315540">
    <property type="component" value="Unassembled WGS sequence"/>
</dbReference>
<proteinExistence type="predicted"/>
<dbReference type="OrthoDB" id="6028394at2"/>
<accession>A0A504J9Z9</accession>
<evidence type="ECO:0000313" key="2">
    <source>
        <dbReference type="EMBL" id="TPN83490.1"/>
    </source>
</evidence>